<feature type="domain" description="K Homology" evidence="8">
    <location>
        <begin position="177"/>
        <end position="266"/>
    </location>
</feature>
<comment type="caution">
    <text evidence="9">The sequence shown here is derived from an EMBL/GenBank/DDBJ whole genome shotgun (WGS) entry which is preliminary data.</text>
</comment>
<dbReference type="CDD" id="cd22460">
    <property type="entry name" value="KH-I_PEPPER_rpt2_like"/>
    <property type="match status" value="2"/>
</dbReference>
<organism evidence="9 10">
    <name type="scientific">Cucurbita argyrosperma subsp. sororia</name>
    <dbReference type="NCBI Taxonomy" id="37648"/>
    <lineage>
        <taxon>Eukaryota</taxon>
        <taxon>Viridiplantae</taxon>
        <taxon>Streptophyta</taxon>
        <taxon>Embryophyta</taxon>
        <taxon>Tracheophyta</taxon>
        <taxon>Spermatophyta</taxon>
        <taxon>Magnoliopsida</taxon>
        <taxon>eudicotyledons</taxon>
        <taxon>Gunneridae</taxon>
        <taxon>Pentapetalae</taxon>
        <taxon>rosids</taxon>
        <taxon>fabids</taxon>
        <taxon>Cucurbitales</taxon>
        <taxon>Cucurbitaceae</taxon>
        <taxon>Cucurbiteae</taxon>
        <taxon>Cucurbita</taxon>
    </lineage>
</organism>
<evidence type="ECO:0000259" key="8">
    <source>
        <dbReference type="SMART" id="SM00322"/>
    </source>
</evidence>
<evidence type="ECO:0000256" key="4">
    <source>
        <dbReference type="ARBA" id="ARBA00023242"/>
    </source>
</evidence>
<dbReference type="PANTHER" id="PTHR10288">
    <property type="entry name" value="KH DOMAIN CONTAINING RNA BINDING PROTEIN"/>
    <property type="match status" value="1"/>
</dbReference>
<keyword evidence="4" id="KW-0539">Nucleus</keyword>
<evidence type="ECO:0000313" key="9">
    <source>
        <dbReference type="EMBL" id="KAG6602504.1"/>
    </source>
</evidence>
<feature type="region of interest" description="Disordered" evidence="6">
    <location>
        <begin position="1"/>
        <end position="103"/>
    </location>
</feature>
<proteinExistence type="predicted"/>
<name>A0AAV6NWV1_9ROSI</name>
<keyword evidence="2" id="KW-0677">Repeat</keyword>
<evidence type="ECO:0000256" key="5">
    <source>
        <dbReference type="PROSITE-ProRule" id="PRU00117"/>
    </source>
</evidence>
<dbReference type="EMBL" id="JAGKQH010000004">
    <property type="protein sequence ID" value="KAG6602504.1"/>
    <property type="molecule type" value="Genomic_DNA"/>
</dbReference>
<comment type="subcellular location">
    <subcellularLocation>
        <location evidence="1">Nucleus</location>
    </subcellularLocation>
</comment>
<accession>A0AAV6NWV1</accession>
<keyword evidence="10" id="KW-1185">Reference proteome</keyword>
<dbReference type="SMART" id="SM00322">
    <property type="entry name" value="KH"/>
    <property type="match status" value="4"/>
</dbReference>
<dbReference type="AlphaFoldDB" id="A0AAV6NWV1"/>
<keyword evidence="3 5" id="KW-0694">RNA-binding</keyword>
<keyword evidence="7" id="KW-0472">Membrane</keyword>
<dbReference type="Pfam" id="PF00013">
    <property type="entry name" value="KH_1"/>
    <property type="match status" value="4"/>
</dbReference>
<feature type="domain" description="K Homology" evidence="8">
    <location>
        <begin position="280"/>
        <end position="355"/>
    </location>
</feature>
<dbReference type="InterPro" id="IPR004087">
    <property type="entry name" value="KH_dom"/>
</dbReference>
<dbReference type="GO" id="GO:0009911">
    <property type="term" value="P:positive regulation of flower development"/>
    <property type="evidence" value="ECO:0007669"/>
    <property type="project" value="UniProtKB-ARBA"/>
</dbReference>
<feature type="transmembrane region" description="Helical" evidence="7">
    <location>
        <begin position="599"/>
        <end position="622"/>
    </location>
</feature>
<keyword evidence="7" id="KW-0812">Transmembrane</keyword>
<keyword evidence="7" id="KW-1133">Transmembrane helix</keyword>
<feature type="domain" description="K Homology" evidence="8">
    <location>
        <begin position="509"/>
        <end position="584"/>
    </location>
</feature>
<dbReference type="GO" id="GO:0003723">
    <property type="term" value="F:RNA binding"/>
    <property type="evidence" value="ECO:0007669"/>
    <property type="project" value="UniProtKB-UniRule"/>
</dbReference>
<evidence type="ECO:0000256" key="1">
    <source>
        <dbReference type="ARBA" id="ARBA00004123"/>
    </source>
</evidence>
<sequence>MPTELTDGTLGGGTTELPDDTLGGGTTELPDDTLGGGTTELTDGTLGGGITELPDDTFGGGTTELPDDTLGGGTTELPDDTLGGGTTELPNGTLGGGITELPDDTLGRRVKSVPRVKTLDRLRHRKSRESAIVSQKLSISNSRSSPHIAILLLHCSSIYRYNQFFSPWLVRGTVTENGTILSLIMLKMEGTDEEVMIGSVIGRGGEIVKQLRIDTKSKIRIGETVPGCDERVITIYSPSNEINSMEDSDYVSPAQEALFKVHDRVVADDLNEEESEGGAHHVTARILVPSDQIGCIIGKGGQIVQNIRTETGALVRILKDDHLPRCALNSDELVQVSGEPSIVKKALYQIASRLHDNPSRSQHLLASAIPGVYASGGSILAPTHGAPIMGLAPLVGPYGGYKGDSGNWSRSLYSAPREELSSAKEFSLRLVCPSENIGGVIGKGGAVINQIRQETKAAIKVDSSTEGDDSLINISSKEFFEDSYSPTLEAALRLQPRCSEKVERDSGIISFTTRLLVPTSRIGCLIGKGGAIITELRRLTKANIRILSKENLPKVALEDDEMVQISGDLDVAKEALVHIVTRLRANLFDREVKDMGVDILILVVMGVSLIWLLVMVMEVIVVHRLVVVVVMHTGPMEIFLWDEVVAQGFPDMAVNLGGEIIPSLAVIIYS</sequence>
<evidence type="ECO:0000256" key="6">
    <source>
        <dbReference type="SAM" id="MobiDB-lite"/>
    </source>
</evidence>
<dbReference type="FunFam" id="3.30.310.210:FF:000002">
    <property type="entry name" value="KH domain-containing protein"/>
    <property type="match status" value="2"/>
</dbReference>
<evidence type="ECO:0000256" key="2">
    <source>
        <dbReference type="ARBA" id="ARBA00022737"/>
    </source>
</evidence>
<feature type="domain" description="K Homology" evidence="8">
    <location>
        <begin position="424"/>
        <end position="496"/>
    </location>
</feature>
<dbReference type="Proteomes" id="UP000685013">
    <property type="component" value="Chromosome 4"/>
</dbReference>
<evidence type="ECO:0000256" key="3">
    <source>
        <dbReference type="ARBA" id="ARBA00022884"/>
    </source>
</evidence>
<evidence type="ECO:0000313" key="10">
    <source>
        <dbReference type="Proteomes" id="UP000685013"/>
    </source>
</evidence>
<reference evidence="9 10" key="1">
    <citation type="journal article" date="2021" name="Hortic Res">
        <title>The domestication of Cucurbita argyrosperma as revealed by the genome of its wild relative.</title>
        <authorList>
            <person name="Barrera-Redondo J."/>
            <person name="Sanchez-de la Vega G."/>
            <person name="Aguirre-Liguori J.A."/>
            <person name="Castellanos-Morales G."/>
            <person name="Gutierrez-Guerrero Y.T."/>
            <person name="Aguirre-Dugua X."/>
            <person name="Aguirre-Planter E."/>
            <person name="Tenaillon M.I."/>
            <person name="Lira-Saade R."/>
            <person name="Eguiarte L.E."/>
        </authorList>
    </citation>
    <scope>NUCLEOTIDE SEQUENCE [LARGE SCALE GENOMIC DNA]</scope>
    <source>
        <strain evidence="9">JBR-2021</strain>
    </source>
</reference>
<dbReference type="PROSITE" id="PS50084">
    <property type="entry name" value="KH_TYPE_1"/>
    <property type="match status" value="4"/>
</dbReference>
<gene>
    <name evidence="9" type="primary">RCF3</name>
    <name evidence="9" type="ORF">SDJN03_07737</name>
</gene>
<evidence type="ECO:0000256" key="7">
    <source>
        <dbReference type="SAM" id="Phobius"/>
    </source>
</evidence>
<dbReference type="GO" id="GO:0005634">
    <property type="term" value="C:nucleus"/>
    <property type="evidence" value="ECO:0007669"/>
    <property type="project" value="UniProtKB-SubCell"/>
</dbReference>
<dbReference type="CDD" id="cd22459">
    <property type="entry name" value="KH-I_PEPPER_rpt1_like"/>
    <property type="match status" value="1"/>
</dbReference>
<protein>
    <submittedName>
        <fullName evidence="9">RNA-binding KH domain-containing protein RCF3</fullName>
    </submittedName>
</protein>
<feature type="non-terminal residue" evidence="9">
    <location>
        <position position="1"/>
    </location>
</feature>
<dbReference type="InterPro" id="IPR004088">
    <property type="entry name" value="KH_dom_type_1"/>
</dbReference>